<evidence type="ECO:0000313" key="4">
    <source>
        <dbReference type="Proteomes" id="UP001652625"/>
    </source>
</evidence>
<dbReference type="CDD" id="cd11660">
    <property type="entry name" value="SANT_TRF"/>
    <property type="match status" value="1"/>
</dbReference>
<dbReference type="RefSeq" id="XP_065664123.1">
    <property type="nucleotide sequence ID" value="XM_065808051.1"/>
</dbReference>
<dbReference type="InterPro" id="IPR009057">
    <property type="entry name" value="Homeodomain-like_sf"/>
</dbReference>
<evidence type="ECO:0000259" key="3">
    <source>
        <dbReference type="PROSITE" id="PS51294"/>
    </source>
</evidence>
<feature type="compositionally biased region" description="Basic and acidic residues" evidence="1">
    <location>
        <begin position="386"/>
        <end position="396"/>
    </location>
</feature>
<dbReference type="PROSITE" id="PS51294">
    <property type="entry name" value="HTH_MYB"/>
    <property type="match status" value="1"/>
</dbReference>
<protein>
    <submittedName>
        <fullName evidence="5 6">Homeobox protein 2-like isoform X1</fullName>
    </submittedName>
</protein>
<dbReference type="Proteomes" id="UP001652625">
    <property type="component" value="Chromosome 10"/>
</dbReference>
<dbReference type="SMART" id="SM00717">
    <property type="entry name" value="SANT"/>
    <property type="match status" value="1"/>
</dbReference>
<keyword evidence="4" id="KW-1185">Reference proteome</keyword>
<dbReference type="InterPro" id="IPR030657">
    <property type="entry name" value="TERF2"/>
</dbReference>
<dbReference type="PANTHER" id="PTHR46833">
    <property type="entry name" value="TELOMERIC REPEAT-BINDING FACTOR 2 TERF2"/>
    <property type="match status" value="1"/>
</dbReference>
<dbReference type="PROSITE" id="PS50090">
    <property type="entry name" value="MYB_LIKE"/>
    <property type="match status" value="1"/>
</dbReference>
<accession>A0ABM4CQJ7</accession>
<feature type="compositionally biased region" description="Low complexity" evidence="1">
    <location>
        <begin position="397"/>
        <end position="415"/>
    </location>
</feature>
<proteinExistence type="predicted"/>
<sequence>MSEQQDTLYNTDFLIMEYFAHKIIKMFLEEYKGCINNNIVHLMNAWKVMVHTSDGIFSDEMRNLYILISLIVTCCFSSISQVDQLNLMLEMINTQGQEFQIETEDVSNVCKFLHTKIFLKLLENGCGKGAKQYLRDHDVLYHDSLEQLLVSKDSLPENLKPENLKNVCFSYVSEVYKKTPRSRLVLLFDNFMKEKNNTRFKEKKFLDKVDESDIDISKEVVENALPQSQVMTLIPKETDTDYSNSSEPMLNSYQSLTAYVEKESETFKDSPCIPTKHNLSNDYSKETVDYEYSKKHIRKSFKCKGSYKIYNTRSDKKVTSNLNSHMYISDLKKSFMRNNSEKSDDNLIFDDGRSDISDLQTENIGVKYYVDINKVISPKYIKKSNNEKQDVYHEQNRLNNDNNETEKNNSSNHSSKLQIDCQNLTELSNNENFCSAVPNNSILEKKKKVKVENVLTNNNACHTLTTNQINYNYNCNLKTKVSDQQTSADSDNIDIKTSADLACIKNIDSLSEDVTSKDTNIVTPTSLKKNLGDEKQNDSKVVFEKCACQSSKEKTVSSSVASKKSAVNSDESGTSCKWSDDEIEVKYNPTVRVPFSKDEEVYIKEGIKKFGIGNWCKIKRSYPFHPNRTNVSIKDKYRTMKRQGIL</sequence>
<gene>
    <name evidence="5 6" type="primary">LOC136085973</name>
</gene>
<evidence type="ECO:0000313" key="5">
    <source>
        <dbReference type="RefSeq" id="XP_065664123.1"/>
    </source>
</evidence>
<feature type="domain" description="HTH myb-type" evidence="3">
    <location>
        <begin position="591"/>
        <end position="645"/>
    </location>
</feature>
<feature type="domain" description="Myb-like" evidence="2">
    <location>
        <begin position="592"/>
        <end position="641"/>
    </location>
</feature>
<reference evidence="5 6" key="1">
    <citation type="submission" date="2025-05" db="UniProtKB">
        <authorList>
            <consortium name="RefSeq"/>
        </authorList>
    </citation>
    <scope>IDENTIFICATION</scope>
</reference>
<dbReference type="PANTHER" id="PTHR46833:SF1">
    <property type="entry name" value="TELOMERIC REPEAT-BINDING FACTOR 2"/>
    <property type="match status" value="1"/>
</dbReference>
<evidence type="ECO:0000313" key="6">
    <source>
        <dbReference type="RefSeq" id="XP_065664124.1"/>
    </source>
</evidence>
<dbReference type="Gene3D" id="1.10.10.60">
    <property type="entry name" value="Homeodomain-like"/>
    <property type="match status" value="1"/>
</dbReference>
<feature type="region of interest" description="Disordered" evidence="1">
    <location>
        <begin position="386"/>
        <end position="416"/>
    </location>
</feature>
<evidence type="ECO:0000259" key="2">
    <source>
        <dbReference type="PROSITE" id="PS50090"/>
    </source>
</evidence>
<dbReference type="RefSeq" id="XP_065664124.1">
    <property type="nucleotide sequence ID" value="XM_065808052.1"/>
</dbReference>
<name>A0ABM4CQJ7_HYDVU</name>
<organism evidence="4 5">
    <name type="scientific">Hydra vulgaris</name>
    <name type="common">Hydra</name>
    <name type="synonym">Hydra attenuata</name>
    <dbReference type="NCBI Taxonomy" id="6087"/>
    <lineage>
        <taxon>Eukaryota</taxon>
        <taxon>Metazoa</taxon>
        <taxon>Cnidaria</taxon>
        <taxon>Hydrozoa</taxon>
        <taxon>Hydroidolina</taxon>
        <taxon>Anthoathecata</taxon>
        <taxon>Aplanulata</taxon>
        <taxon>Hydridae</taxon>
        <taxon>Hydra</taxon>
    </lineage>
</organism>
<evidence type="ECO:0000256" key="1">
    <source>
        <dbReference type="SAM" id="MobiDB-lite"/>
    </source>
</evidence>
<dbReference type="SUPFAM" id="SSF46689">
    <property type="entry name" value="Homeodomain-like"/>
    <property type="match status" value="1"/>
</dbReference>
<dbReference type="InterPro" id="IPR017930">
    <property type="entry name" value="Myb_dom"/>
</dbReference>
<dbReference type="Pfam" id="PF00249">
    <property type="entry name" value="Myb_DNA-binding"/>
    <property type="match status" value="1"/>
</dbReference>
<dbReference type="GeneID" id="136085973"/>
<dbReference type="InterPro" id="IPR001005">
    <property type="entry name" value="SANT/Myb"/>
</dbReference>